<dbReference type="PANTHER" id="PTHR33112">
    <property type="entry name" value="DOMAIN PROTEIN, PUTATIVE-RELATED"/>
    <property type="match status" value="1"/>
</dbReference>
<organism evidence="2 3">
    <name type="scientific">Hypocrea virens (strain Gv29-8 / FGSC 10586)</name>
    <name type="common">Gliocladium virens</name>
    <name type="synonym">Trichoderma virens</name>
    <dbReference type="NCBI Taxonomy" id="413071"/>
    <lineage>
        <taxon>Eukaryota</taxon>
        <taxon>Fungi</taxon>
        <taxon>Dikarya</taxon>
        <taxon>Ascomycota</taxon>
        <taxon>Pezizomycotina</taxon>
        <taxon>Sordariomycetes</taxon>
        <taxon>Hypocreomycetidae</taxon>
        <taxon>Hypocreales</taxon>
        <taxon>Hypocreaceae</taxon>
        <taxon>Trichoderma</taxon>
    </lineage>
</organism>
<dbReference type="AlphaFoldDB" id="G9MXY0"/>
<dbReference type="InParanoid" id="G9MXY0"/>
<dbReference type="eggNOG" id="ENOG502SJI9">
    <property type="taxonomic scope" value="Eukaryota"/>
</dbReference>
<accession>G9MXY0</accession>
<evidence type="ECO:0000313" key="3">
    <source>
        <dbReference type="Proteomes" id="UP000007115"/>
    </source>
</evidence>
<comment type="caution">
    <text evidence="2">The sequence shown here is derived from an EMBL/GenBank/DDBJ whole genome shotgun (WGS) entry which is preliminary data.</text>
</comment>
<dbReference type="OrthoDB" id="5135333at2759"/>
<proteinExistence type="predicted"/>
<dbReference type="Proteomes" id="UP000007115">
    <property type="component" value="Unassembled WGS sequence"/>
</dbReference>
<evidence type="ECO:0000313" key="2">
    <source>
        <dbReference type="EMBL" id="EHK20741.1"/>
    </source>
</evidence>
<sequence length="721" mass="81174">MEPLTDDFQNATLNPISLCGDCWQINFSALFDPDVEDMQLNSISVKDAEKAEASCQFCRLLLREARHLARSGRVIHQRNGQPLVFNFEREFQAGSSGHGISEFTTTILLKVNLQPVPTPEDSEIKFNICPIFTDRGDDHLQCAQLVSRDKIDLGLCSKWLRECEKRHLPHCQDPGREIEKSLLPEGFRLVDTVDECIILAPQNCRYIALSYVWGQVATLRLGEDSANEFERPGSLARHMADLSKTVQDAIHVVRSMGERYLWVDSLCIIQDSPQKAEQIGKMDSIYGAAVLTIVAAYGSDANAGLRGVRPGSRIFDQSAATIWHDLTLVATAPSPGDIAESIWATRGWTYQEQLLSQRLLAFTTDGQAVWQCASSHLLEDAPSIIKVYPPKRLRQLQAEFRLNERQPEPNPTLSLLPLQQPDAITEYIAVVEGYTKRQFTFDDDILIAFEGFGSLLQRHLNTRFLAGLPEAYLDQALLWIPSTKQKRREGSKNHLPSWSWAGWIGHAHYEKLDSSKTERVLPTVKWYYNESKKGAKLINQIGIGIDESRFGEERSSNTFCWVPIFELLGNSLNSLPTSNLDSQQRPFLQFWTSCSLLHIAPGETARLAASQRESSMNPPVKLHLVLGQLARQLSGYLVLNGERLPELDQARHEFIVLSEAQFAGFNPITSACTPSNKSMMYNVMLIEWDDRRETACRLGIGRVLKQAWHASKPVIKFITLG</sequence>
<reference evidence="2 3" key="1">
    <citation type="journal article" date="2011" name="Genome Biol.">
        <title>Comparative genome sequence analysis underscores mycoparasitism as the ancestral life style of Trichoderma.</title>
        <authorList>
            <person name="Kubicek C.P."/>
            <person name="Herrera-Estrella A."/>
            <person name="Seidl-Seiboth V."/>
            <person name="Martinez D.A."/>
            <person name="Druzhinina I.S."/>
            <person name="Thon M."/>
            <person name="Zeilinger S."/>
            <person name="Casas-Flores S."/>
            <person name="Horwitz B.A."/>
            <person name="Mukherjee P.K."/>
            <person name="Mukherjee M."/>
            <person name="Kredics L."/>
            <person name="Alcaraz L.D."/>
            <person name="Aerts A."/>
            <person name="Antal Z."/>
            <person name="Atanasova L."/>
            <person name="Cervantes-Badillo M.G."/>
            <person name="Challacombe J."/>
            <person name="Chertkov O."/>
            <person name="McCluskey K."/>
            <person name="Coulpier F."/>
            <person name="Deshpande N."/>
            <person name="von Doehren H."/>
            <person name="Ebbole D.J."/>
            <person name="Esquivel-Naranjo E.U."/>
            <person name="Fekete E."/>
            <person name="Flipphi M."/>
            <person name="Glaser F."/>
            <person name="Gomez-Rodriguez E.Y."/>
            <person name="Gruber S."/>
            <person name="Han C."/>
            <person name="Henrissat B."/>
            <person name="Hermosa R."/>
            <person name="Hernandez-Onate M."/>
            <person name="Karaffa L."/>
            <person name="Kosti I."/>
            <person name="Le Crom S."/>
            <person name="Lindquist E."/>
            <person name="Lucas S."/>
            <person name="Luebeck M."/>
            <person name="Luebeck P.S."/>
            <person name="Margeot A."/>
            <person name="Metz B."/>
            <person name="Misra M."/>
            <person name="Nevalainen H."/>
            <person name="Omann M."/>
            <person name="Packer N."/>
            <person name="Perrone G."/>
            <person name="Uresti-Rivera E.E."/>
            <person name="Salamov A."/>
            <person name="Schmoll M."/>
            <person name="Seiboth B."/>
            <person name="Shapiro H."/>
            <person name="Sukno S."/>
            <person name="Tamayo-Ramos J.A."/>
            <person name="Tisch D."/>
            <person name="Wiest A."/>
            <person name="Wilkinson H.H."/>
            <person name="Zhang M."/>
            <person name="Coutinho P.M."/>
            <person name="Kenerley C.M."/>
            <person name="Monte E."/>
            <person name="Baker S.E."/>
            <person name="Grigoriev I.V."/>
        </authorList>
    </citation>
    <scope>NUCLEOTIDE SEQUENCE [LARGE SCALE GENOMIC DNA]</scope>
    <source>
        <strain evidence="3">Gv29-8 / FGSC 10586</strain>
    </source>
</reference>
<name>G9MXY0_HYPVG</name>
<dbReference type="STRING" id="413071.G9MXY0"/>
<dbReference type="RefSeq" id="XP_013954935.1">
    <property type="nucleotide sequence ID" value="XM_014099460.1"/>
</dbReference>
<dbReference type="VEuPathDB" id="FungiDB:TRIVIDRAFT_49852"/>
<dbReference type="HOGENOM" id="CLU_003953_5_2_1"/>
<evidence type="ECO:0000259" key="1">
    <source>
        <dbReference type="Pfam" id="PF06985"/>
    </source>
</evidence>
<gene>
    <name evidence="2" type="ORF">TRIVIDRAFT_49852</name>
</gene>
<keyword evidence="3" id="KW-1185">Reference proteome</keyword>
<dbReference type="PANTHER" id="PTHR33112:SF12">
    <property type="entry name" value="HETEROKARYON INCOMPATIBILITY DOMAIN-CONTAINING PROTEIN"/>
    <property type="match status" value="1"/>
</dbReference>
<dbReference type="Pfam" id="PF06985">
    <property type="entry name" value="HET"/>
    <property type="match status" value="1"/>
</dbReference>
<protein>
    <recommendedName>
        <fullName evidence="1">Heterokaryon incompatibility domain-containing protein</fullName>
    </recommendedName>
</protein>
<dbReference type="GeneID" id="25794941"/>
<feature type="domain" description="Heterokaryon incompatibility" evidence="1">
    <location>
        <begin position="206"/>
        <end position="352"/>
    </location>
</feature>
<dbReference type="OMA" id="WQCASSH"/>
<dbReference type="EMBL" id="ABDF02000078">
    <property type="protein sequence ID" value="EHK20741.1"/>
    <property type="molecule type" value="Genomic_DNA"/>
</dbReference>
<dbReference type="InterPro" id="IPR010730">
    <property type="entry name" value="HET"/>
</dbReference>